<keyword evidence="2" id="KW-1185">Reference proteome</keyword>
<organism evidence="1 2">
    <name type="scientific">Zasmidium cellare</name>
    <name type="common">Wine cellar mold</name>
    <name type="synonym">Racodium cellare</name>
    <dbReference type="NCBI Taxonomy" id="395010"/>
    <lineage>
        <taxon>Eukaryota</taxon>
        <taxon>Fungi</taxon>
        <taxon>Dikarya</taxon>
        <taxon>Ascomycota</taxon>
        <taxon>Pezizomycotina</taxon>
        <taxon>Dothideomycetes</taxon>
        <taxon>Dothideomycetidae</taxon>
        <taxon>Mycosphaerellales</taxon>
        <taxon>Mycosphaerellaceae</taxon>
        <taxon>Zasmidium</taxon>
    </lineage>
</organism>
<proteinExistence type="predicted"/>
<dbReference type="Proteomes" id="UP001305779">
    <property type="component" value="Unassembled WGS sequence"/>
</dbReference>
<reference evidence="1 2" key="1">
    <citation type="journal article" date="2023" name="G3 (Bethesda)">
        <title>A chromosome-level genome assembly of Zasmidium syzygii isolated from banana leaves.</title>
        <authorList>
            <person name="van Westerhoven A.C."/>
            <person name="Mehrabi R."/>
            <person name="Talebi R."/>
            <person name="Steentjes M.B.F."/>
            <person name="Corcolon B."/>
            <person name="Chong P.A."/>
            <person name="Kema G.H.J."/>
            <person name="Seidl M.F."/>
        </authorList>
    </citation>
    <scope>NUCLEOTIDE SEQUENCE [LARGE SCALE GENOMIC DNA]</scope>
    <source>
        <strain evidence="1 2">P124</strain>
    </source>
</reference>
<sequence>MPSKRVILAGLGHFFKSDPTPGSAFGTDFKVTQLQMLEDDMEKARAFGYDTSALDLDPDDIEGSMKRLQAELKRQKCDVLLIGFGLRGNKDFTELFERAVNAGFEADPTIKFGFTRSPDDVLNTARRVLEV</sequence>
<evidence type="ECO:0000313" key="2">
    <source>
        <dbReference type="Proteomes" id="UP001305779"/>
    </source>
</evidence>
<gene>
    <name evidence="1" type="ORF">PRZ48_012708</name>
</gene>
<evidence type="ECO:0000313" key="1">
    <source>
        <dbReference type="EMBL" id="KAK4496725.1"/>
    </source>
</evidence>
<comment type="caution">
    <text evidence="1">The sequence shown here is derived from an EMBL/GenBank/DDBJ whole genome shotgun (WGS) entry which is preliminary data.</text>
</comment>
<name>A0ABR0E5S8_ZASCE</name>
<dbReference type="EMBL" id="JAXOVC010000010">
    <property type="protein sequence ID" value="KAK4496725.1"/>
    <property type="molecule type" value="Genomic_DNA"/>
</dbReference>
<accession>A0ABR0E5S8</accession>
<protein>
    <submittedName>
        <fullName evidence="1">Uncharacterized protein</fullName>
    </submittedName>
</protein>